<dbReference type="Pfam" id="PF22725">
    <property type="entry name" value="GFO_IDH_MocA_C3"/>
    <property type="match status" value="1"/>
</dbReference>
<dbReference type="EMBL" id="CAEZYR010000021">
    <property type="protein sequence ID" value="CAB4735813.1"/>
    <property type="molecule type" value="Genomic_DNA"/>
</dbReference>
<evidence type="ECO:0000259" key="2">
    <source>
        <dbReference type="Pfam" id="PF01408"/>
    </source>
</evidence>
<dbReference type="GO" id="GO:0000166">
    <property type="term" value="F:nucleotide binding"/>
    <property type="evidence" value="ECO:0007669"/>
    <property type="project" value="InterPro"/>
</dbReference>
<sequence length="364" mass="38123">MAERVLGAVVVGTGFGVITHLRAMRAAGIDVVALVGRDAAKAADRAARFDVPHSSTDLREALALPGVDLVAVATPPFTHAGIVLEALAAGKHVVCEKPFARDLAEARTMLEAAERVGVVHLLGTEFRFAPGQAQLARVVTSGVIGAPKHAIFQLQLPSLVDPAAGMPAWWEKHSEGGGWLGAYGSHIIDQIRTTLGEFAGLSASLQTLAPRPAMTSDDTYTVHFRLTNGCTGVMTSSCASGGQFVVATKVTGTGGAAWLQGDDVWIDTGSGPTQLPGPVDLPTEVPDPPLAELMHTTYDYWHSMGMDLAPYRRLYEVLRDRVLGRPVAADPVAATFADGVAAQAVLDAIHRASVLGSWETVAAG</sequence>
<dbReference type="Gene3D" id="3.30.360.10">
    <property type="entry name" value="Dihydrodipicolinate Reductase, domain 2"/>
    <property type="match status" value="1"/>
</dbReference>
<keyword evidence="1" id="KW-0560">Oxidoreductase</keyword>
<dbReference type="SUPFAM" id="SSF51735">
    <property type="entry name" value="NAD(P)-binding Rossmann-fold domains"/>
    <property type="match status" value="1"/>
</dbReference>
<evidence type="ECO:0000259" key="3">
    <source>
        <dbReference type="Pfam" id="PF22725"/>
    </source>
</evidence>
<dbReference type="SUPFAM" id="SSF55347">
    <property type="entry name" value="Glyceraldehyde-3-phosphate dehydrogenase-like, C-terminal domain"/>
    <property type="match status" value="1"/>
</dbReference>
<organism evidence="4">
    <name type="scientific">freshwater metagenome</name>
    <dbReference type="NCBI Taxonomy" id="449393"/>
    <lineage>
        <taxon>unclassified sequences</taxon>
        <taxon>metagenomes</taxon>
        <taxon>ecological metagenomes</taxon>
    </lineage>
</organism>
<protein>
    <submittedName>
        <fullName evidence="4">Unannotated protein</fullName>
    </submittedName>
</protein>
<dbReference type="InterPro" id="IPR036291">
    <property type="entry name" value="NAD(P)-bd_dom_sf"/>
</dbReference>
<dbReference type="PANTHER" id="PTHR43818">
    <property type="entry name" value="BCDNA.GH03377"/>
    <property type="match status" value="1"/>
</dbReference>
<dbReference type="InterPro" id="IPR055170">
    <property type="entry name" value="GFO_IDH_MocA-like_dom"/>
</dbReference>
<name>A0A6J6SM59_9ZZZZ</name>
<evidence type="ECO:0000256" key="1">
    <source>
        <dbReference type="ARBA" id="ARBA00023002"/>
    </source>
</evidence>
<evidence type="ECO:0000313" key="4">
    <source>
        <dbReference type="EMBL" id="CAB4735813.1"/>
    </source>
</evidence>
<reference evidence="4" key="1">
    <citation type="submission" date="2020-05" db="EMBL/GenBank/DDBJ databases">
        <authorList>
            <person name="Chiriac C."/>
            <person name="Salcher M."/>
            <person name="Ghai R."/>
            <person name="Kavagutti S V."/>
        </authorList>
    </citation>
    <scope>NUCLEOTIDE SEQUENCE</scope>
</reference>
<accession>A0A6J6SM59</accession>
<feature type="domain" description="GFO/IDH/MocA-like oxidoreductase" evidence="3">
    <location>
        <begin position="134"/>
        <end position="256"/>
    </location>
</feature>
<dbReference type="GO" id="GO:0016491">
    <property type="term" value="F:oxidoreductase activity"/>
    <property type="evidence" value="ECO:0007669"/>
    <property type="project" value="UniProtKB-KW"/>
</dbReference>
<dbReference type="PANTHER" id="PTHR43818:SF11">
    <property type="entry name" value="BCDNA.GH03377"/>
    <property type="match status" value="1"/>
</dbReference>
<gene>
    <name evidence="4" type="ORF">UFOPK2754_00818</name>
</gene>
<proteinExistence type="predicted"/>
<dbReference type="Gene3D" id="3.40.50.720">
    <property type="entry name" value="NAD(P)-binding Rossmann-like Domain"/>
    <property type="match status" value="1"/>
</dbReference>
<feature type="domain" description="Gfo/Idh/MocA-like oxidoreductase N-terminal" evidence="2">
    <location>
        <begin position="8"/>
        <end position="120"/>
    </location>
</feature>
<dbReference type="InterPro" id="IPR000683">
    <property type="entry name" value="Gfo/Idh/MocA-like_OxRdtase_N"/>
</dbReference>
<dbReference type="AlphaFoldDB" id="A0A6J6SM59"/>
<dbReference type="Pfam" id="PF01408">
    <property type="entry name" value="GFO_IDH_MocA"/>
    <property type="match status" value="1"/>
</dbReference>
<dbReference type="InterPro" id="IPR050463">
    <property type="entry name" value="Gfo/Idh/MocA_oxidrdct_glycsds"/>
</dbReference>